<comment type="caution">
    <text evidence="2">The sequence shown here is derived from an EMBL/GenBank/DDBJ whole genome shotgun (WGS) entry which is preliminary data.</text>
</comment>
<feature type="compositionally biased region" description="Basic and acidic residues" evidence="1">
    <location>
        <begin position="23"/>
        <end position="46"/>
    </location>
</feature>
<dbReference type="Proteomes" id="UP000257317">
    <property type="component" value="Unassembled WGS sequence"/>
</dbReference>
<dbReference type="AlphaFoldDB" id="A0A2Z6T789"/>
<dbReference type="NCBIfam" id="NF040897">
    <property type="entry name" value="SPJ_0845_Nterm"/>
    <property type="match status" value="1"/>
</dbReference>
<name>A0A2Z6T789_9LACO</name>
<sequence length="46" mass="5500">MGLTFKRNDDLEKMLDKFAIMPDEDKDKAKKKPMNEKENNKENKKD</sequence>
<keyword evidence="3" id="KW-1185">Reference proteome</keyword>
<organism evidence="2 3">
    <name type="scientific">Lactobacillus rodentium</name>
    <dbReference type="NCBI Taxonomy" id="947835"/>
    <lineage>
        <taxon>Bacteria</taxon>
        <taxon>Bacillati</taxon>
        <taxon>Bacillota</taxon>
        <taxon>Bacilli</taxon>
        <taxon>Lactobacillales</taxon>
        <taxon>Lactobacillaceae</taxon>
        <taxon>Lactobacillus</taxon>
    </lineage>
</organism>
<dbReference type="EMBL" id="BFBY01000006">
    <property type="protein sequence ID" value="GBG05016.1"/>
    <property type="molecule type" value="Genomic_DNA"/>
</dbReference>
<reference evidence="3" key="1">
    <citation type="submission" date="2018-03" db="EMBL/GenBank/DDBJ databases">
        <title>New taxa in the Lactobacillus gasseri group.</title>
        <authorList>
            <person name="Tanizawa Y."/>
            <person name="Tohno M."/>
            <person name="Endo A."/>
            <person name="Arita M."/>
        </authorList>
    </citation>
    <scope>NUCLEOTIDE SEQUENCE [LARGE SCALE GENOMIC DNA]</scope>
    <source>
        <strain evidence="3">DSM 24759</strain>
    </source>
</reference>
<accession>A0A2Z6T789</accession>
<protein>
    <submittedName>
        <fullName evidence="2">Uncharacterized protein</fullName>
    </submittedName>
</protein>
<evidence type="ECO:0000256" key="1">
    <source>
        <dbReference type="SAM" id="MobiDB-lite"/>
    </source>
</evidence>
<evidence type="ECO:0000313" key="2">
    <source>
        <dbReference type="EMBL" id="GBG05016.1"/>
    </source>
</evidence>
<dbReference type="RefSeq" id="WP_170133360.1">
    <property type="nucleotide sequence ID" value="NZ_BFBY01000006.1"/>
</dbReference>
<dbReference type="InterPro" id="IPR047909">
    <property type="entry name" value="SPJ_0845-like_N"/>
</dbReference>
<evidence type="ECO:0000313" key="3">
    <source>
        <dbReference type="Proteomes" id="UP000257317"/>
    </source>
</evidence>
<proteinExistence type="predicted"/>
<feature type="region of interest" description="Disordered" evidence="1">
    <location>
        <begin position="19"/>
        <end position="46"/>
    </location>
</feature>
<gene>
    <name evidence="2" type="ORF">LrDSM24759_09300</name>
</gene>